<evidence type="ECO:0000313" key="8">
    <source>
        <dbReference type="Proteomes" id="UP000036061"/>
    </source>
</evidence>
<feature type="transmembrane region" description="Helical" evidence="6">
    <location>
        <begin position="39"/>
        <end position="60"/>
    </location>
</feature>
<protein>
    <submittedName>
        <fullName evidence="7">ABC transporter permease</fullName>
    </submittedName>
</protein>
<feature type="transmembrane region" description="Helical" evidence="6">
    <location>
        <begin position="6"/>
        <end position="27"/>
    </location>
</feature>
<dbReference type="GO" id="GO:0022857">
    <property type="term" value="F:transmembrane transporter activity"/>
    <property type="evidence" value="ECO:0007669"/>
    <property type="project" value="InterPro"/>
</dbReference>
<dbReference type="EMBL" id="CP030117">
    <property type="protein sequence ID" value="AWX56764.1"/>
    <property type="molecule type" value="Genomic_DNA"/>
</dbReference>
<dbReference type="PANTHER" id="PTHR43370:SF1">
    <property type="entry name" value="GUANOSINE ABC TRANSPORTER PERMEASE PROTEIN NUPQ"/>
    <property type="match status" value="1"/>
</dbReference>
<keyword evidence="5 6" id="KW-0472">Membrane</keyword>
<reference evidence="7 8" key="1">
    <citation type="journal article" date="2015" name="Genome Announc.">
        <title>Draft Genome Sequence of Brevibacillus brevis DZQ7, a Plant Growth-Promoting Rhizobacterium with Broad-Spectrum Antimicrobial Activity.</title>
        <authorList>
            <person name="Hou Q."/>
            <person name="Wang C."/>
            <person name="Hou X."/>
            <person name="Xia Z."/>
            <person name="Ye J."/>
            <person name="Liu K."/>
            <person name="Liu H."/>
            <person name="Wang J."/>
            <person name="Guo H."/>
            <person name="Yu X."/>
            <person name="Yang Y."/>
            <person name="Du B."/>
            <person name="Ding Y."/>
        </authorList>
    </citation>
    <scope>NUCLEOTIDE SEQUENCE [LARGE SCALE GENOMIC DNA]</scope>
    <source>
        <strain evidence="7 8">DZQ7</strain>
    </source>
</reference>
<keyword evidence="4 6" id="KW-1133">Transmembrane helix</keyword>
<dbReference type="AlphaFoldDB" id="A0A2Z4MJZ1"/>
<sequence length="319" mass="33797">MDWGLILSNLVHDTIVFSTALIFAALGGLYSERSGVVNIALEGMMIIGAFTGAVMTYAFQDSLGAWAPWVGFIAAGIAGSIFALPHAVASVTFKADQTVSGVALNFLAAGLSIYLTKIIFDGAGQTTTLNTVFNKFSIPGLSEIPYIGHAIFEAYPTSYLAFIAVFLTWYIVFKTPFGLRLRSVGEHPRAADTVGINVKRMRYTAVMISGMLAALGGATISLTTTSNFSHNTVSGQGFIAIAALIFGKWHPMGAMGAALFFGVAQAIKSLVQIFGLTNYIPTEFIFMLPYVLTILVMAGLVGRSSAPAALGKPYDTGSR</sequence>
<evidence type="ECO:0000256" key="6">
    <source>
        <dbReference type="SAM" id="Phobius"/>
    </source>
</evidence>
<evidence type="ECO:0000256" key="3">
    <source>
        <dbReference type="ARBA" id="ARBA00022692"/>
    </source>
</evidence>
<feature type="transmembrane region" description="Helical" evidence="6">
    <location>
        <begin position="66"/>
        <end position="89"/>
    </location>
</feature>
<feature type="transmembrane region" description="Helical" evidence="6">
    <location>
        <begin position="101"/>
        <end position="120"/>
    </location>
</feature>
<dbReference type="Pfam" id="PF02653">
    <property type="entry name" value="BPD_transp_2"/>
    <property type="match status" value="1"/>
</dbReference>
<evidence type="ECO:0000256" key="5">
    <source>
        <dbReference type="ARBA" id="ARBA00023136"/>
    </source>
</evidence>
<dbReference type="PANTHER" id="PTHR43370">
    <property type="entry name" value="SUGAR ABC TRANSPORTER INTEGRAL MEMBRANE PROTEIN-RELATED"/>
    <property type="match status" value="1"/>
</dbReference>
<feature type="transmembrane region" description="Helical" evidence="6">
    <location>
        <begin position="284"/>
        <end position="302"/>
    </location>
</feature>
<dbReference type="Proteomes" id="UP000036061">
    <property type="component" value="Chromosome"/>
</dbReference>
<dbReference type="CDD" id="cd06580">
    <property type="entry name" value="TM_PBP1_transp_TpRbsC_like"/>
    <property type="match status" value="1"/>
</dbReference>
<organism evidence="7 8">
    <name type="scientific">Brevibacillus brevis</name>
    <name type="common">Bacillus brevis</name>
    <dbReference type="NCBI Taxonomy" id="1393"/>
    <lineage>
        <taxon>Bacteria</taxon>
        <taxon>Bacillati</taxon>
        <taxon>Bacillota</taxon>
        <taxon>Bacilli</taxon>
        <taxon>Bacillales</taxon>
        <taxon>Paenibacillaceae</taxon>
        <taxon>Brevibacillus</taxon>
    </lineage>
</organism>
<comment type="subcellular location">
    <subcellularLocation>
        <location evidence="1">Cell membrane</location>
        <topology evidence="1">Multi-pass membrane protein</topology>
    </subcellularLocation>
</comment>
<feature type="transmembrane region" description="Helical" evidence="6">
    <location>
        <begin position="154"/>
        <end position="173"/>
    </location>
</feature>
<keyword evidence="3 6" id="KW-0812">Transmembrane</keyword>
<evidence type="ECO:0000256" key="2">
    <source>
        <dbReference type="ARBA" id="ARBA00022475"/>
    </source>
</evidence>
<dbReference type="GO" id="GO:0005886">
    <property type="term" value="C:plasma membrane"/>
    <property type="evidence" value="ECO:0007669"/>
    <property type="project" value="UniProtKB-SubCell"/>
</dbReference>
<feature type="transmembrane region" description="Helical" evidence="6">
    <location>
        <begin position="203"/>
        <end position="222"/>
    </location>
</feature>
<name>A0A2Z4MJZ1_BREBE</name>
<evidence type="ECO:0000256" key="1">
    <source>
        <dbReference type="ARBA" id="ARBA00004651"/>
    </source>
</evidence>
<keyword evidence="2" id="KW-1003">Cell membrane</keyword>
<gene>
    <name evidence="7" type="ORF">AB432_017705</name>
</gene>
<accession>A0A2Z4MJZ1</accession>
<dbReference type="RefSeq" id="WP_048033404.1">
    <property type="nucleotide sequence ID" value="NZ_CP030117.1"/>
</dbReference>
<proteinExistence type="predicted"/>
<dbReference type="InterPro" id="IPR001851">
    <property type="entry name" value="ABC_transp_permease"/>
</dbReference>
<evidence type="ECO:0000256" key="4">
    <source>
        <dbReference type="ARBA" id="ARBA00022989"/>
    </source>
</evidence>
<evidence type="ECO:0000313" key="7">
    <source>
        <dbReference type="EMBL" id="AWX56764.1"/>
    </source>
</evidence>